<proteinExistence type="predicted"/>
<evidence type="ECO:0000256" key="1">
    <source>
        <dbReference type="SAM" id="MobiDB-lite"/>
    </source>
</evidence>
<reference evidence="2 3" key="1">
    <citation type="journal article" date="2013" name="ISME J.">
        <title>A metabolic model for members of the genus Tetrasphaera involved in enhanced biological phosphorus removal.</title>
        <authorList>
            <person name="Kristiansen R."/>
            <person name="Nguyen H.T.T."/>
            <person name="Saunders A.M."/>
            <person name="Nielsen J.L."/>
            <person name="Wimmer R."/>
            <person name="Le V.Q."/>
            <person name="McIlroy S.J."/>
            <person name="Petrovski S."/>
            <person name="Seviour R.J."/>
            <person name="Calteau A."/>
            <person name="Nielsen K.L."/>
            <person name="Nielsen P.H."/>
        </authorList>
    </citation>
    <scope>NUCLEOTIDE SEQUENCE [LARGE SCALE GENOMIC DNA]</scope>
    <source>
        <strain evidence="2 3">Ben 74</strain>
    </source>
</reference>
<sequence>MIASPRGRTVPRRLVAALLAVVMMAVVGWLALGDRHDAPSGSASSASGTSLSTPTPPPTQPTASPTSAGPAARPVLGGPEVRLAKGPITDTELGSVALTKGANGQPLAVTVSHAVGGMLDVVDLRSGHLECIARSCTTPRCAARR</sequence>
<feature type="compositionally biased region" description="Low complexity" evidence="1">
    <location>
        <begin position="61"/>
        <end position="74"/>
    </location>
</feature>
<dbReference type="AlphaFoldDB" id="A0A077MGG4"/>
<dbReference type="EMBL" id="CAJC01000197">
    <property type="protein sequence ID" value="CCI54798.1"/>
    <property type="molecule type" value="Genomic_DNA"/>
</dbReference>
<accession>A0A077MGG4</accession>
<dbReference type="RefSeq" id="WP_048547432.1">
    <property type="nucleotide sequence ID" value="NZ_HF571038.1"/>
</dbReference>
<feature type="compositionally biased region" description="Low complexity" evidence="1">
    <location>
        <begin position="39"/>
        <end position="53"/>
    </location>
</feature>
<dbReference type="Proteomes" id="UP000035720">
    <property type="component" value="Unassembled WGS sequence"/>
</dbReference>
<gene>
    <name evidence="2" type="ORF">BN13_820019</name>
</gene>
<evidence type="ECO:0000313" key="3">
    <source>
        <dbReference type="Proteomes" id="UP000035720"/>
    </source>
</evidence>
<organism evidence="2 3">
    <name type="scientific">Nostocoides jenkinsii Ben 74</name>
    <dbReference type="NCBI Taxonomy" id="1193518"/>
    <lineage>
        <taxon>Bacteria</taxon>
        <taxon>Bacillati</taxon>
        <taxon>Actinomycetota</taxon>
        <taxon>Actinomycetes</taxon>
        <taxon>Micrococcales</taxon>
        <taxon>Intrasporangiaceae</taxon>
        <taxon>Nostocoides</taxon>
    </lineage>
</organism>
<evidence type="ECO:0000313" key="2">
    <source>
        <dbReference type="EMBL" id="CCI54798.1"/>
    </source>
</evidence>
<name>A0A077MGG4_9MICO</name>
<keyword evidence="3" id="KW-1185">Reference proteome</keyword>
<feature type="region of interest" description="Disordered" evidence="1">
    <location>
        <begin position="37"/>
        <end position="87"/>
    </location>
</feature>
<comment type="caution">
    <text evidence="2">The sequence shown here is derived from an EMBL/GenBank/DDBJ whole genome shotgun (WGS) entry which is preliminary data.</text>
</comment>
<protein>
    <submittedName>
        <fullName evidence="2">Uncharacterized protein</fullName>
    </submittedName>
</protein>